<protein>
    <submittedName>
        <fullName evidence="2">Uncharacterized protein</fullName>
    </submittedName>
</protein>
<keyword evidence="1" id="KW-0732">Signal</keyword>
<dbReference type="EMBL" id="IACK01099543">
    <property type="protein sequence ID" value="LAA82470.1"/>
    <property type="molecule type" value="Transcribed_RNA"/>
</dbReference>
<proteinExistence type="predicted"/>
<reference evidence="2" key="2">
    <citation type="submission" date="2017-11" db="EMBL/GenBank/DDBJ databases">
        <title>Coralsnake Venomics: Analyses of Venom Gland Transcriptomes and Proteomes of Six Brazilian Taxa.</title>
        <authorList>
            <person name="Aird S.D."/>
            <person name="Jorge da Silva N."/>
            <person name="Qiu L."/>
            <person name="Villar-Briones A."/>
            <person name="Aparecida-Saddi V."/>
            <person name="Campos-Telles M.P."/>
            <person name="Grau M."/>
            <person name="Mikheyev A.S."/>
        </authorList>
    </citation>
    <scope>NUCLEOTIDE SEQUENCE</scope>
    <source>
        <tissue evidence="2">Venom_gland</tissue>
    </source>
</reference>
<sequence length="170" mass="20164">MCMRFFSFKAAVWFSKLYCFLIKAVNMHVLVCKSGASSAQSYSLDQWKVFIEVKSDFRKRNWDILKQTSKCKSNYVLQQSQYSFFESFLWLFSGTGSKSLYTHEHSLRKSALLVFRNILCEVLFRYFAQYYYFLLINLVSEGNFDSFYSFHNLLTVNSPRLICDIQYFGI</sequence>
<evidence type="ECO:0000256" key="1">
    <source>
        <dbReference type="SAM" id="SignalP"/>
    </source>
</evidence>
<feature type="signal peptide" evidence="1">
    <location>
        <begin position="1"/>
        <end position="24"/>
    </location>
</feature>
<accession>A0A2D4IE21</accession>
<name>A0A2D4IE21_MICLE</name>
<evidence type="ECO:0000313" key="2">
    <source>
        <dbReference type="EMBL" id="LAA82470.1"/>
    </source>
</evidence>
<organism evidence="2">
    <name type="scientific">Micrurus lemniscatus lemniscatus</name>
    <dbReference type="NCBI Taxonomy" id="129467"/>
    <lineage>
        <taxon>Eukaryota</taxon>
        <taxon>Metazoa</taxon>
        <taxon>Chordata</taxon>
        <taxon>Craniata</taxon>
        <taxon>Vertebrata</taxon>
        <taxon>Euteleostomi</taxon>
        <taxon>Lepidosauria</taxon>
        <taxon>Squamata</taxon>
        <taxon>Bifurcata</taxon>
        <taxon>Unidentata</taxon>
        <taxon>Episquamata</taxon>
        <taxon>Toxicofera</taxon>
        <taxon>Serpentes</taxon>
        <taxon>Colubroidea</taxon>
        <taxon>Elapidae</taxon>
        <taxon>Elapinae</taxon>
        <taxon>Micrurus</taxon>
    </lineage>
</organism>
<dbReference type="AlphaFoldDB" id="A0A2D4IE21"/>
<feature type="chain" id="PRO_5013682904" evidence="1">
    <location>
        <begin position="25"/>
        <end position="170"/>
    </location>
</feature>
<reference evidence="2" key="1">
    <citation type="submission" date="2017-07" db="EMBL/GenBank/DDBJ databases">
        <authorList>
            <person name="Mikheyev A."/>
            <person name="Grau M."/>
        </authorList>
    </citation>
    <scope>NUCLEOTIDE SEQUENCE</scope>
    <source>
        <tissue evidence="2">Venom_gland</tissue>
    </source>
</reference>